<comment type="caution">
    <text evidence="1">The sequence shown here is derived from an EMBL/GenBank/DDBJ whole genome shotgun (WGS) entry which is preliminary data.</text>
</comment>
<accession>A0AAP0PYU6</accession>
<proteinExistence type="predicted"/>
<evidence type="ECO:0000313" key="1">
    <source>
        <dbReference type="EMBL" id="KAK9160465.1"/>
    </source>
</evidence>
<dbReference type="AlphaFoldDB" id="A0AAP0PYU6"/>
<dbReference type="Proteomes" id="UP001420932">
    <property type="component" value="Unassembled WGS sequence"/>
</dbReference>
<evidence type="ECO:0000313" key="2">
    <source>
        <dbReference type="Proteomes" id="UP001420932"/>
    </source>
</evidence>
<dbReference type="EMBL" id="JBBNAF010000003">
    <property type="protein sequence ID" value="KAK9160465.1"/>
    <property type="molecule type" value="Genomic_DNA"/>
</dbReference>
<sequence>MKTVVVSLIPSGNWRLVIHETLCWKISVHIRASPMGMCGLEQDVCHLGWDRH</sequence>
<keyword evidence="2" id="KW-1185">Reference proteome</keyword>
<protein>
    <submittedName>
        <fullName evidence="1">Uncharacterized protein</fullName>
    </submittedName>
</protein>
<organism evidence="1 2">
    <name type="scientific">Stephania yunnanensis</name>
    <dbReference type="NCBI Taxonomy" id="152371"/>
    <lineage>
        <taxon>Eukaryota</taxon>
        <taxon>Viridiplantae</taxon>
        <taxon>Streptophyta</taxon>
        <taxon>Embryophyta</taxon>
        <taxon>Tracheophyta</taxon>
        <taxon>Spermatophyta</taxon>
        <taxon>Magnoliopsida</taxon>
        <taxon>Ranunculales</taxon>
        <taxon>Menispermaceae</taxon>
        <taxon>Menispermoideae</taxon>
        <taxon>Cissampelideae</taxon>
        <taxon>Stephania</taxon>
    </lineage>
</organism>
<name>A0AAP0PYU6_9MAGN</name>
<reference evidence="1 2" key="1">
    <citation type="submission" date="2024-01" db="EMBL/GenBank/DDBJ databases">
        <title>Genome assemblies of Stephania.</title>
        <authorList>
            <person name="Yang L."/>
        </authorList>
    </citation>
    <scope>NUCLEOTIDE SEQUENCE [LARGE SCALE GENOMIC DNA]</scope>
    <source>
        <strain evidence="1">YNDBR</strain>
        <tissue evidence="1">Leaf</tissue>
    </source>
</reference>
<gene>
    <name evidence="1" type="ORF">Syun_006806</name>
</gene>